<dbReference type="Pfam" id="PF15253">
    <property type="entry name" value="STIL_N"/>
    <property type="match status" value="1"/>
</dbReference>
<feature type="region of interest" description="Disordered" evidence="1">
    <location>
        <begin position="629"/>
        <end position="684"/>
    </location>
</feature>
<evidence type="ECO:0000313" key="5">
    <source>
        <dbReference type="RefSeq" id="XP_022256123.1"/>
    </source>
</evidence>
<dbReference type="RefSeq" id="XP_022256123.1">
    <property type="nucleotide sequence ID" value="XM_022400415.1"/>
</dbReference>
<dbReference type="Proteomes" id="UP000694941">
    <property type="component" value="Unplaced"/>
</dbReference>
<sequence>MSEETLIIPIKFPAYRTVLWDHQPLDSSCFINISKCRVMLKEQVLNAARRLMDKMKKSKMYCTLIGSVTVDQQNGEGLVITMDKLEEDKCEGTGSGEHRILCLMNNGESCTEDTSVNDWIKGLKNMYQTYKSNNPVNLNRFVQLRLHCSVVGARCTCDLEMITIATELKVTPIPPLPVLNTPLSKNLAGKENLSDIQNEPKTGFMTMEQTRRLVLMLENDPKVLTLPLIGIWVSGISSICHPYVWAASLRYLNCSSYQDRVCLPPQPFLIMLYSSVNHSSPLFYDCITTTGSNKFTPCMFKGSLETSVAKVPVFNNKMLEIDLEKVPSDSESCNFQEAYQKFMGQIVTDTFIPTSKKPTLLTPSNDEMPRNTPNPHFLNPLRAFPAVPDVSLVSDGNNEESTCIDDIHIFPFVMTSSNVNHQRNSHCSSAKFSQDINTIGIHKAPHYTMEVMSNSQYPHQAIPQGSFETVHRCMQERSKQLPIERSPVTNTHQISPSSYSLCTTTSMTLDPKQTSLDNATSKQPKGHDLHKNTAIKSQVYHSPGNMGYCENFRKSTLSPKSSLQVTSSSAVPVNSDNEYLKTSPLSSSRRNQSPTQVLTENSVLSQNSQLSGKNSVKFHLNNFPFQGPLQNVNQHLSQSSYPPNTTQFGKNGFQRKQKLNDNQKSKQKTSFNQHTSTKSTSSHVDNVCCSEVSDSSGEVITYDNNDSHFHKDVPPQVYQLLQKQDEQLRQLQAQIQKLLQAQEAKATISETPNVTSQKQVTNKHSLSATQNPSLMPQLCSTSTMTSLVWPDTRKLIDVSLQTEEESPSCDSIDTGLGDSCNIPVTQRLSTPDKTNTPVVGINNLNTQFTNKVLCLNDTEKQKNQVEPCRCKNHTNKHSPSISQQKKQIYENGCRPFSGCHHKCCEGEVDESFTMTGIEVCTVYDPQPSPAPSIHVDVQDYVASFHSPTMVNHPGSENQSFESPVLGESASLMERNSKDHMKNSEEDDSDSETSVGSENIPDKTFYQNLLGNIHRMLAKQTENESKFEERRMSCPSSSNSLENTFLKHEALRGISHSADRRRSLEDLRDHRLEVRAFNEYDDRQKTEKDWSTPNSFCLPKLNYQTLFLSESDPDLSVEVNSLALKYLEKEQLSQLAKEIEHSKVHKQKKTNNYPLLRKVLETKVQETGPTDITLYGMPMNNVSFATKAYLERNGLAQKLPSSSDNTCKEACDHNSSKNKIKTSSSEDKLWVLKNLEERSPQQIQHGKMLVTNKEKNTEFRRVLDITALRQQPKLL</sequence>
<accession>A0ABM1TJR7</accession>
<dbReference type="InterPro" id="IPR057655">
    <property type="entry name" value="STIL_CC"/>
</dbReference>
<reference evidence="5" key="1">
    <citation type="submission" date="2025-08" db="UniProtKB">
        <authorList>
            <consortium name="RefSeq"/>
        </authorList>
    </citation>
    <scope>IDENTIFICATION</scope>
    <source>
        <tissue evidence="5">Muscle</tissue>
    </source>
</reference>
<feature type="region of interest" description="Disordered" evidence="1">
    <location>
        <begin position="1199"/>
        <end position="1222"/>
    </location>
</feature>
<feature type="compositionally biased region" description="Polar residues" evidence="1">
    <location>
        <begin position="668"/>
        <end position="684"/>
    </location>
</feature>
<feature type="compositionally biased region" description="Polar residues" evidence="1">
    <location>
        <begin position="510"/>
        <end position="523"/>
    </location>
</feature>
<organism evidence="4 5">
    <name type="scientific">Limulus polyphemus</name>
    <name type="common">Atlantic horseshoe crab</name>
    <dbReference type="NCBI Taxonomy" id="6850"/>
    <lineage>
        <taxon>Eukaryota</taxon>
        <taxon>Metazoa</taxon>
        <taxon>Ecdysozoa</taxon>
        <taxon>Arthropoda</taxon>
        <taxon>Chelicerata</taxon>
        <taxon>Merostomata</taxon>
        <taxon>Xiphosura</taxon>
        <taxon>Limulidae</taxon>
        <taxon>Limulus</taxon>
    </lineage>
</organism>
<feature type="region of interest" description="Disordered" evidence="1">
    <location>
        <begin position="567"/>
        <end position="610"/>
    </location>
</feature>
<feature type="domain" description="STIL N-terminal" evidence="2">
    <location>
        <begin position="19"/>
        <end position="341"/>
    </location>
</feature>
<feature type="compositionally biased region" description="Polar residues" evidence="1">
    <location>
        <begin position="567"/>
        <end position="577"/>
    </location>
</feature>
<feature type="region of interest" description="Disordered" evidence="1">
    <location>
        <begin position="510"/>
        <end position="533"/>
    </location>
</feature>
<dbReference type="PANTHER" id="PTHR15128:SF0">
    <property type="entry name" value="SCL-INTERRUPTING LOCUS PROTEIN"/>
    <property type="match status" value="1"/>
</dbReference>
<dbReference type="InterPro" id="IPR057731">
    <property type="entry name" value="STIL_N"/>
</dbReference>
<evidence type="ECO:0000313" key="4">
    <source>
        <dbReference type="Proteomes" id="UP000694941"/>
    </source>
</evidence>
<keyword evidence="4" id="KW-1185">Reference proteome</keyword>
<feature type="compositionally biased region" description="Basic and acidic residues" evidence="1">
    <location>
        <begin position="1205"/>
        <end position="1214"/>
    </location>
</feature>
<dbReference type="InterPro" id="IPR026123">
    <property type="entry name" value="STIL"/>
</dbReference>
<dbReference type="Pfam" id="PF25775">
    <property type="entry name" value="CC_STIL"/>
    <property type="match status" value="1"/>
</dbReference>
<name>A0ABM1TJR7_LIMPO</name>
<feature type="compositionally biased region" description="Basic and acidic residues" evidence="1">
    <location>
        <begin position="974"/>
        <end position="983"/>
    </location>
</feature>
<gene>
    <name evidence="5" type="primary">LOC106471807</name>
</gene>
<dbReference type="GeneID" id="106471807"/>
<proteinExistence type="predicted"/>
<evidence type="ECO:0000259" key="2">
    <source>
        <dbReference type="Pfam" id="PF15253"/>
    </source>
</evidence>
<feature type="domain" description="STIL coiled coil region" evidence="3">
    <location>
        <begin position="716"/>
        <end position="743"/>
    </location>
</feature>
<feature type="compositionally biased region" description="Polar residues" evidence="1">
    <location>
        <begin position="583"/>
        <end position="610"/>
    </location>
</feature>
<evidence type="ECO:0000259" key="3">
    <source>
        <dbReference type="Pfam" id="PF25775"/>
    </source>
</evidence>
<dbReference type="PANTHER" id="PTHR15128">
    <property type="entry name" value="TAL1 SCL INTERRUPTING LOCUS"/>
    <property type="match status" value="1"/>
</dbReference>
<evidence type="ECO:0000256" key="1">
    <source>
        <dbReference type="SAM" id="MobiDB-lite"/>
    </source>
</evidence>
<protein>
    <submittedName>
        <fullName evidence="5">SCL-interrupting locus protein homolog</fullName>
    </submittedName>
</protein>
<feature type="compositionally biased region" description="Polar residues" evidence="1">
    <location>
        <begin position="629"/>
        <end position="649"/>
    </location>
</feature>
<feature type="region of interest" description="Disordered" evidence="1">
    <location>
        <begin position="750"/>
        <end position="774"/>
    </location>
</feature>
<feature type="region of interest" description="Disordered" evidence="1">
    <location>
        <begin position="974"/>
        <end position="1001"/>
    </location>
</feature>